<evidence type="ECO:0000313" key="1">
    <source>
        <dbReference type="EMBL" id="GIG36735.1"/>
    </source>
</evidence>
<organism evidence="1 2">
    <name type="scientific">Cellulomonas pakistanensis</name>
    <dbReference type="NCBI Taxonomy" id="992287"/>
    <lineage>
        <taxon>Bacteria</taxon>
        <taxon>Bacillati</taxon>
        <taxon>Actinomycetota</taxon>
        <taxon>Actinomycetes</taxon>
        <taxon>Micrococcales</taxon>
        <taxon>Cellulomonadaceae</taxon>
        <taxon>Cellulomonas</taxon>
    </lineage>
</organism>
<protein>
    <submittedName>
        <fullName evidence="1">Uncharacterized protein</fullName>
    </submittedName>
</protein>
<evidence type="ECO:0000313" key="2">
    <source>
        <dbReference type="Proteomes" id="UP000642125"/>
    </source>
</evidence>
<name>A0A919P9A2_9CELL</name>
<gene>
    <name evidence="1" type="ORF">Cpa01nite_21160</name>
</gene>
<sequence length="199" mass="21500">MGGTPTWVRRAALVLVSALAGVVAGLTFAAFTVRDDWLFRHAWDLQPNGVGLKSGVQVARYATPVPEDDARRVAQAALEEFDLNIPEDAARVEVDIVDFESEDEVWIEDATLVRVMLPTDQAVVMLTPDAPGSSSLPLVDYSTAGDLNDWVVDMMGAYVDLHVPAADLRPAGQTYLAIVAPAGDPAEVTFLAYDLETRM</sequence>
<dbReference type="AlphaFoldDB" id="A0A919P9A2"/>
<accession>A0A919P9A2</accession>
<comment type="caution">
    <text evidence="1">The sequence shown here is derived from an EMBL/GenBank/DDBJ whole genome shotgun (WGS) entry which is preliminary data.</text>
</comment>
<dbReference type="EMBL" id="BONO01000015">
    <property type="protein sequence ID" value="GIG36735.1"/>
    <property type="molecule type" value="Genomic_DNA"/>
</dbReference>
<proteinExistence type="predicted"/>
<reference evidence="1" key="1">
    <citation type="submission" date="2021-01" db="EMBL/GenBank/DDBJ databases">
        <title>Whole genome shotgun sequence of Cellulomonas pakistanensis NBRC 110800.</title>
        <authorList>
            <person name="Komaki H."/>
            <person name="Tamura T."/>
        </authorList>
    </citation>
    <scope>NUCLEOTIDE SEQUENCE</scope>
    <source>
        <strain evidence="1">NBRC 110800</strain>
    </source>
</reference>
<dbReference type="Proteomes" id="UP000642125">
    <property type="component" value="Unassembled WGS sequence"/>
</dbReference>
<keyword evidence="2" id="KW-1185">Reference proteome</keyword>